<dbReference type="AlphaFoldDB" id="A0A850R5Q5"/>
<organism evidence="2 3">
    <name type="scientific">Bombilactobacillus apium</name>
    <dbReference type="NCBI Taxonomy" id="2675299"/>
    <lineage>
        <taxon>Bacteria</taxon>
        <taxon>Bacillati</taxon>
        <taxon>Bacillota</taxon>
        <taxon>Bacilli</taxon>
        <taxon>Lactobacillales</taxon>
        <taxon>Lactobacillaceae</taxon>
        <taxon>Bombilactobacillus</taxon>
    </lineage>
</organism>
<keyword evidence="3" id="KW-1185">Reference proteome</keyword>
<feature type="domain" description="Thiopeptide-type bacteriocin biosynthesis" evidence="1">
    <location>
        <begin position="5"/>
        <end position="265"/>
    </location>
</feature>
<reference evidence="2 3" key="1">
    <citation type="submission" date="2020-06" db="EMBL/GenBank/DDBJ databases">
        <authorList>
            <person name="Kang J."/>
        </authorList>
    </citation>
    <scope>NUCLEOTIDE SEQUENCE [LARGE SCALE GENOMIC DNA]</scope>
    <source>
        <strain evidence="2 3">DCY120</strain>
    </source>
</reference>
<dbReference type="InterPro" id="IPR023809">
    <property type="entry name" value="Thiopep_bacteriocin_synth_dom"/>
</dbReference>
<accession>A0A850R5Q5</accession>
<dbReference type="Proteomes" id="UP000563523">
    <property type="component" value="Unassembled WGS sequence"/>
</dbReference>
<comment type="caution">
    <text evidence="2">The sequence shown here is derived from an EMBL/GenBank/DDBJ whole genome shotgun (WGS) entry which is preliminary data.</text>
</comment>
<evidence type="ECO:0000259" key="1">
    <source>
        <dbReference type="Pfam" id="PF14028"/>
    </source>
</evidence>
<dbReference type="EMBL" id="JABZEC010000002">
    <property type="protein sequence ID" value="NVY96177.1"/>
    <property type="molecule type" value="Genomic_DNA"/>
</dbReference>
<dbReference type="Pfam" id="PF14028">
    <property type="entry name" value="Lant_dehydr_C"/>
    <property type="match status" value="1"/>
</dbReference>
<evidence type="ECO:0000313" key="3">
    <source>
        <dbReference type="Proteomes" id="UP000563523"/>
    </source>
</evidence>
<sequence length="276" mass="32941">MNSIHFFIHSIEKQNIFIENLPHIFADSSVNDWFFIRYWYGGPHIRVRFKDNKGSADRLLIDFFELMMKDSVSELTPQMYYADHKFDGEEQEIEELPWFPNGTYRYIRYVPEINRYGEGEFLRVSEIIFNQTSIIVSKVYSNSHNMNYISACGIFLMNFFISKVIGSKYEFLMVYYDFWKKFLTSKIVLNRNSFYKISEIISNMHLDKEFSKEIYIIDEQLSILKKICGFKERSFYDYVISSQIHMANNRFGITPSVEARLAGLLLEEIDELEKRK</sequence>
<protein>
    <recommendedName>
        <fullName evidence="1">Thiopeptide-type bacteriocin biosynthesis domain-containing protein</fullName>
    </recommendedName>
</protein>
<proteinExistence type="predicted"/>
<name>A0A850R5Q5_9LACO</name>
<evidence type="ECO:0000313" key="2">
    <source>
        <dbReference type="EMBL" id="NVY96177.1"/>
    </source>
</evidence>
<dbReference type="RefSeq" id="WP_176942334.1">
    <property type="nucleotide sequence ID" value="NZ_JABZEC010000002.1"/>
</dbReference>
<gene>
    <name evidence="2" type="ORF">HU830_03170</name>
</gene>